<accession>A0A0E3QVC6</accession>
<feature type="transmembrane region" description="Helical" evidence="1">
    <location>
        <begin position="165"/>
        <end position="184"/>
    </location>
</feature>
<dbReference type="KEGG" id="mby:MSBRM_2360"/>
<reference evidence="3 4" key="1">
    <citation type="submission" date="2014-07" db="EMBL/GenBank/DDBJ databases">
        <title>Methanogenic archaea and the global carbon cycle.</title>
        <authorList>
            <person name="Henriksen J.R."/>
            <person name="Luke J."/>
            <person name="Reinhart S."/>
            <person name="Benedict M.N."/>
            <person name="Youngblut N.D."/>
            <person name="Metcalf M.E."/>
            <person name="Whitaker R.J."/>
            <person name="Metcalf W.W."/>
        </authorList>
    </citation>
    <scope>NUCLEOTIDE SEQUENCE [LARGE SCALE GENOMIC DNA]</scope>
    <source>
        <strain evidence="3 4">MS</strain>
    </source>
</reference>
<feature type="transmembrane region" description="Helical" evidence="1">
    <location>
        <begin position="311"/>
        <end position="328"/>
    </location>
</feature>
<protein>
    <submittedName>
        <fullName evidence="3">Membrane protein, putative</fullName>
    </submittedName>
</protein>
<dbReference type="AlphaFoldDB" id="A0A0E3QVC6"/>
<keyword evidence="1" id="KW-1133">Transmembrane helix</keyword>
<feature type="transmembrane region" description="Helical" evidence="1">
    <location>
        <begin position="91"/>
        <end position="113"/>
    </location>
</feature>
<evidence type="ECO:0000256" key="1">
    <source>
        <dbReference type="SAM" id="Phobius"/>
    </source>
</evidence>
<dbReference type="Proteomes" id="UP000033033">
    <property type="component" value="Chromosome"/>
</dbReference>
<name>A0A0E3QVC6_METBA</name>
<keyword evidence="4" id="KW-1185">Reference proteome</keyword>
<organism evidence="3 4">
    <name type="scientific">Methanosarcina barkeri MS</name>
    <dbReference type="NCBI Taxonomy" id="1434108"/>
    <lineage>
        <taxon>Archaea</taxon>
        <taxon>Methanobacteriati</taxon>
        <taxon>Methanobacteriota</taxon>
        <taxon>Stenosarchaea group</taxon>
        <taxon>Methanomicrobia</taxon>
        <taxon>Methanosarcinales</taxon>
        <taxon>Methanosarcinaceae</taxon>
        <taxon>Methanosarcina</taxon>
    </lineage>
</organism>
<evidence type="ECO:0000313" key="4">
    <source>
        <dbReference type="Proteomes" id="UP000033033"/>
    </source>
</evidence>
<proteinExistence type="predicted"/>
<feature type="transmembrane region" description="Helical" evidence="1">
    <location>
        <begin position="247"/>
        <end position="269"/>
    </location>
</feature>
<dbReference type="GO" id="GO:0016747">
    <property type="term" value="F:acyltransferase activity, transferring groups other than amino-acyl groups"/>
    <property type="evidence" value="ECO:0007669"/>
    <property type="project" value="InterPro"/>
</dbReference>
<keyword evidence="1" id="KW-0472">Membrane</keyword>
<dbReference type="HOGENOM" id="CLU_061343_1_0_2"/>
<feature type="transmembrane region" description="Helical" evidence="1">
    <location>
        <begin position="281"/>
        <end position="299"/>
    </location>
</feature>
<gene>
    <name evidence="3" type="ORF">MSBRM_2360</name>
</gene>
<feature type="transmembrane region" description="Helical" evidence="1">
    <location>
        <begin position="125"/>
        <end position="145"/>
    </location>
</feature>
<feature type="transmembrane region" description="Helical" evidence="1">
    <location>
        <begin position="196"/>
        <end position="214"/>
    </location>
</feature>
<dbReference type="InterPro" id="IPR002656">
    <property type="entry name" value="Acyl_transf_3_dom"/>
</dbReference>
<evidence type="ECO:0000313" key="3">
    <source>
        <dbReference type="EMBL" id="AKB55358.1"/>
    </source>
</evidence>
<feature type="transmembrane region" description="Helical" evidence="1">
    <location>
        <begin position="54"/>
        <end position="71"/>
    </location>
</feature>
<sequence length="399" mass="46536">MFLFHFTLYMALTTVGTKHKTIIKRYLCHRHKTQNNNKTISMSSNESTIRDSNFELLRIVLISMIICLHYFKYGEALHVLTPSDSNYYFTYGLESLFIIAVDCFILITGYYQINGKFKLKKIIDLWAQVIFYSVTISSIFWFTGIEPLTVPTMLQAFLPVITGTYWFVTIYIVLYLFSPFLNTALQNMKKEYHKKLILVSAVFFVILPSINFTYFTDTGYSVYNFVFLYCVGAYIRKYDLPVKNRTYFLLGYLMCSLLVFFGAMLLNTLPETPEYFFADPWNYNFIFVELGAICFFMVFKSIKIQSTTINFMATSVFGIYLISNHPFVLDVLYSKILHCADYSYSPLFVRHMLFSGIGVLISCLIIDFFRQKLFTLLHGFIPKSVIFSLSKVFGKIFQD</sequence>
<feature type="transmembrane region" description="Helical" evidence="1">
    <location>
        <begin position="220"/>
        <end position="235"/>
    </location>
</feature>
<feature type="domain" description="Acyltransferase 3" evidence="2">
    <location>
        <begin position="53"/>
        <end position="366"/>
    </location>
</feature>
<feature type="transmembrane region" description="Helical" evidence="1">
    <location>
        <begin position="348"/>
        <end position="369"/>
    </location>
</feature>
<evidence type="ECO:0000259" key="2">
    <source>
        <dbReference type="Pfam" id="PF01757"/>
    </source>
</evidence>
<dbReference type="Pfam" id="PF01757">
    <property type="entry name" value="Acyl_transf_3"/>
    <property type="match status" value="1"/>
</dbReference>
<keyword evidence="1" id="KW-0812">Transmembrane</keyword>
<dbReference type="EMBL" id="CP009528">
    <property type="protein sequence ID" value="AKB55358.1"/>
    <property type="molecule type" value="Genomic_DNA"/>
</dbReference>
<dbReference type="PATRIC" id="fig|1434108.4.peg.3017"/>